<evidence type="ECO:0000259" key="1">
    <source>
        <dbReference type="PROSITE" id="PS51832"/>
    </source>
</evidence>
<sequence>MSFKKIKIYDSTNLSKGLLNIFLFEYTLNMDDAEIVISNKQENINKTYILLKNEQLNLIENNHNLFISDFSIENFQVILLKLLSNIFNEKPFELLYLLEDKRKEVAEFIKNLIVLFEVEDKKSSMSHTQRVAFYSKKFAEYLKWPEDKIELVYDLAMLHDVGRIGIEQLMLFSKTRVYDLEEWDLEHTVAGSIFLANRKELWYAMDVVRSHHEYWDGTGYPDHLKGEKIPYMARFIGIIDWFDWATHTATSEHFGILTPEESIEYVEFNLGKKFDPILGEKFINFIKEYLSKEQFI</sequence>
<dbReference type="Proteomes" id="UP001232493">
    <property type="component" value="Chromosome"/>
</dbReference>
<dbReference type="InterPro" id="IPR052020">
    <property type="entry name" value="Cyclic_di-GMP/3'3'-cGAMP_PDE"/>
</dbReference>
<evidence type="ECO:0000313" key="2">
    <source>
        <dbReference type="EMBL" id="WGS65414.1"/>
    </source>
</evidence>
<keyword evidence="3" id="KW-1185">Reference proteome</keyword>
<dbReference type="PANTHER" id="PTHR45228">
    <property type="entry name" value="CYCLIC DI-GMP PHOSPHODIESTERASE TM_0186-RELATED"/>
    <property type="match status" value="1"/>
</dbReference>
<reference evidence="2 3" key="1">
    <citation type="submission" date="2021-02" db="EMBL/GenBank/DDBJ databases">
        <title>Characterization of Marinitoga sp. nov. str. BP5-C20A.</title>
        <authorList>
            <person name="Erauso G."/>
            <person name="Postec A."/>
        </authorList>
    </citation>
    <scope>NUCLEOTIDE SEQUENCE [LARGE SCALE GENOMIC DNA]</scope>
    <source>
        <strain evidence="2 3">BP5-C20A</strain>
    </source>
</reference>
<accession>A0ABY8PRZ6</accession>
<dbReference type="EMBL" id="CP069362">
    <property type="protein sequence ID" value="WGS65414.1"/>
    <property type="molecule type" value="Genomic_DNA"/>
</dbReference>
<dbReference type="InterPro" id="IPR003607">
    <property type="entry name" value="HD/PDEase_dom"/>
</dbReference>
<dbReference type="PROSITE" id="PS51832">
    <property type="entry name" value="HD_GYP"/>
    <property type="match status" value="1"/>
</dbReference>
<evidence type="ECO:0000313" key="3">
    <source>
        <dbReference type="Proteomes" id="UP001232493"/>
    </source>
</evidence>
<dbReference type="Pfam" id="PF13487">
    <property type="entry name" value="HD_5"/>
    <property type="match status" value="1"/>
</dbReference>
<dbReference type="Gene3D" id="1.10.3210.10">
    <property type="entry name" value="Hypothetical protein af1432"/>
    <property type="match status" value="1"/>
</dbReference>
<dbReference type="RefSeq" id="WP_280999821.1">
    <property type="nucleotide sequence ID" value="NZ_CP069362.1"/>
</dbReference>
<name>A0ABY8PRZ6_9BACT</name>
<dbReference type="SUPFAM" id="SSF109604">
    <property type="entry name" value="HD-domain/PDEase-like"/>
    <property type="match status" value="1"/>
</dbReference>
<dbReference type="PANTHER" id="PTHR45228:SF4">
    <property type="entry name" value="LIPOPROTEIN"/>
    <property type="match status" value="1"/>
</dbReference>
<dbReference type="InterPro" id="IPR037522">
    <property type="entry name" value="HD_GYP_dom"/>
</dbReference>
<dbReference type="CDD" id="cd00077">
    <property type="entry name" value="HDc"/>
    <property type="match status" value="1"/>
</dbReference>
<feature type="domain" description="HD-GYP" evidence="1">
    <location>
        <begin position="101"/>
        <end position="296"/>
    </location>
</feature>
<organism evidence="2 3">
    <name type="scientific">Marinitoga aeolica</name>
    <dbReference type="NCBI Taxonomy" id="2809031"/>
    <lineage>
        <taxon>Bacteria</taxon>
        <taxon>Thermotogati</taxon>
        <taxon>Thermotogota</taxon>
        <taxon>Thermotogae</taxon>
        <taxon>Petrotogales</taxon>
        <taxon>Petrotogaceae</taxon>
        <taxon>Marinitoga</taxon>
    </lineage>
</organism>
<protein>
    <submittedName>
        <fullName evidence="2">HD domain-containing protein</fullName>
    </submittedName>
</protein>
<proteinExistence type="predicted"/>
<gene>
    <name evidence="2" type="ORF">JRV97_02330</name>
</gene>